<feature type="transmembrane region" description="Helical" evidence="3">
    <location>
        <begin position="146"/>
        <end position="166"/>
    </location>
</feature>
<evidence type="ECO:0000256" key="1">
    <source>
        <dbReference type="SAM" id="Coils"/>
    </source>
</evidence>
<accession>A0A0U9HLN4</accession>
<dbReference type="PANTHER" id="PTHR35734">
    <property type="entry name" value="OS01G0805200 PROTEIN"/>
    <property type="match status" value="1"/>
</dbReference>
<dbReference type="STRING" id="105231.A0A0U9HLN4"/>
<dbReference type="Pfam" id="PF11460">
    <property type="entry name" value="DUF3007"/>
    <property type="match status" value="1"/>
</dbReference>
<sequence>MAASCALHHPLSCSLATLAKHESTLPSTSQQSSCISFCCGQSFLKERHLKRSSVTRNIGSAAIHQGALKQPALSFQWGSAPKSVKNSRRISVRANADSETDSGSGKAPFGYTRKDVLVLGLGVIVAGFALKYGLEAVGVDPLVAGNVIQISFVLGLMILWVFSYVFRVANKEMTYVKQLKSYEEEVMKKRLEELPEAELENMLAAVEEEKRRLEERRKTGQQQ</sequence>
<keyword evidence="1" id="KW-0175">Coiled coil</keyword>
<evidence type="ECO:0000256" key="3">
    <source>
        <dbReference type="SAM" id="Phobius"/>
    </source>
</evidence>
<dbReference type="OMA" id="QNTKRDG"/>
<dbReference type="AlphaFoldDB" id="A0A0U9HLN4"/>
<dbReference type="OrthoDB" id="5023at2759"/>
<reference evidence="4 5" key="1">
    <citation type="journal article" date="2014" name="Nat. Commun.">
        <title>Klebsormidium flaccidum genome reveals primary factors for plant terrestrial adaptation.</title>
        <authorList>
            <person name="Hori K."/>
            <person name="Maruyama F."/>
            <person name="Fujisawa T."/>
            <person name="Togashi T."/>
            <person name="Yamamoto N."/>
            <person name="Seo M."/>
            <person name="Sato S."/>
            <person name="Yamada T."/>
            <person name="Mori H."/>
            <person name="Tajima N."/>
            <person name="Moriyama T."/>
            <person name="Ikeuchi M."/>
            <person name="Watanabe M."/>
            <person name="Wada H."/>
            <person name="Kobayashi K."/>
            <person name="Saito M."/>
            <person name="Masuda T."/>
            <person name="Sasaki-Sekimoto Y."/>
            <person name="Mashiguchi K."/>
            <person name="Awai K."/>
            <person name="Shimojima M."/>
            <person name="Masuda S."/>
            <person name="Iwai M."/>
            <person name="Nobusawa T."/>
            <person name="Narise T."/>
            <person name="Kondo S."/>
            <person name="Saito H."/>
            <person name="Sato R."/>
            <person name="Murakawa M."/>
            <person name="Ihara Y."/>
            <person name="Oshima-Yamada Y."/>
            <person name="Ohtaka K."/>
            <person name="Satoh M."/>
            <person name="Sonobe K."/>
            <person name="Ishii M."/>
            <person name="Ohtani R."/>
            <person name="Kanamori-Sato M."/>
            <person name="Honoki R."/>
            <person name="Miyazaki D."/>
            <person name="Mochizuki H."/>
            <person name="Umetsu J."/>
            <person name="Higashi K."/>
            <person name="Shibata D."/>
            <person name="Kamiya Y."/>
            <person name="Sato N."/>
            <person name="Nakamura Y."/>
            <person name="Tabata S."/>
            <person name="Ida S."/>
            <person name="Kurokawa K."/>
            <person name="Ohta H."/>
        </authorList>
    </citation>
    <scope>NUCLEOTIDE SEQUENCE [LARGE SCALE GENOMIC DNA]</scope>
    <source>
        <strain evidence="4 5">NIES-2285</strain>
    </source>
</reference>
<dbReference type="InterPro" id="IPR021562">
    <property type="entry name" value="DUF3007"/>
</dbReference>
<proteinExistence type="predicted"/>
<protein>
    <submittedName>
        <fullName evidence="4">Uncharacterized protein</fullName>
    </submittedName>
</protein>
<evidence type="ECO:0000313" key="5">
    <source>
        <dbReference type="Proteomes" id="UP000054558"/>
    </source>
</evidence>
<keyword evidence="3" id="KW-0472">Membrane</keyword>
<feature type="region of interest" description="Disordered" evidence="2">
    <location>
        <begin position="86"/>
        <end position="105"/>
    </location>
</feature>
<evidence type="ECO:0000256" key="2">
    <source>
        <dbReference type="SAM" id="MobiDB-lite"/>
    </source>
</evidence>
<feature type="coiled-coil region" evidence="1">
    <location>
        <begin position="196"/>
        <end position="223"/>
    </location>
</feature>
<dbReference type="Proteomes" id="UP000054558">
    <property type="component" value="Unassembled WGS sequence"/>
</dbReference>
<gene>
    <name evidence="4" type="ORF">KFL_000920030</name>
</gene>
<keyword evidence="3" id="KW-1133">Transmembrane helix</keyword>
<evidence type="ECO:0000313" key="4">
    <source>
        <dbReference type="EMBL" id="GAQ81818.1"/>
    </source>
</evidence>
<name>A0A0U9HLN4_KLENI</name>
<keyword evidence="3" id="KW-0812">Transmembrane</keyword>
<dbReference type="PANTHER" id="PTHR35734:SF1">
    <property type="entry name" value="OS01G0805200 PROTEIN"/>
    <property type="match status" value="1"/>
</dbReference>
<feature type="transmembrane region" description="Helical" evidence="3">
    <location>
        <begin position="116"/>
        <end position="134"/>
    </location>
</feature>
<organism evidence="4 5">
    <name type="scientific">Klebsormidium nitens</name>
    <name type="common">Green alga</name>
    <name type="synonym">Ulothrix nitens</name>
    <dbReference type="NCBI Taxonomy" id="105231"/>
    <lineage>
        <taxon>Eukaryota</taxon>
        <taxon>Viridiplantae</taxon>
        <taxon>Streptophyta</taxon>
        <taxon>Klebsormidiophyceae</taxon>
        <taxon>Klebsormidiales</taxon>
        <taxon>Klebsormidiaceae</taxon>
        <taxon>Klebsormidium</taxon>
    </lineage>
</organism>
<dbReference type="EMBL" id="DF237041">
    <property type="protein sequence ID" value="GAQ81818.1"/>
    <property type="molecule type" value="Genomic_DNA"/>
</dbReference>
<keyword evidence="5" id="KW-1185">Reference proteome</keyword>